<reference evidence="2" key="1">
    <citation type="submission" date="2016-04" db="EMBL/GenBank/DDBJ databases">
        <authorList>
            <person name="Lyu Z."/>
            <person name="Lyu W."/>
        </authorList>
    </citation>
    <scope>NUCLEOTIDE SEQUENCE [LARGE SCALE GENOMIC DNA]</scope>
    <source>
        <strain evidence="2">C44</strain>
    </source>
</reference>
<dbReference type="AlphaFoldDB" id="A0A179SN47"/>
<dbReference type="EMBL" id="LWSG01000044">
    <property type="protein sequence ID" value="OAS82758.1"/>
    <property type="molecule type" value="Genomic_DNA"/>
</dbReference>
<evidence type="ECO:0000313" key="1">
    <source>
        <dbReference type="EMBL" id="OAS82758.1"/>
    </source>
</evidence>
<dbReference type="STRING" id="152268.A6K24_11595"/>
<proteinExistence type="predicted"/>
<dbReference type="InterPro" id="IPR016024">
    <property type="entry name" value="ARM-type_fold"/>
</dbReference>
<dbReference type="Gene3D" id="1.25.10.90">
    <property type="match status" value="1"/>
</dbReference>
<dbReference type="RefSeq" id="WP_066339203.1">
    <property type="nucleotide sequence ID" value="NZ_LWSG01000044.1"/>
</dbReference>
<protein>
    <submittedName>
        <fullName evidence="1">DNA alkylation repair protein</fullName>
    </submittedName>
</protein>
<name>A0A179SN47_9BACI</name>
<keyword evidence="2" id="KW-1185">Reference proteome</keyword>
<accession>A0A179SN47</accession>
<dbReference type="OrthoDB" id="9801369at2"/>
<evidence type="ECO:0000313" key="2">
    <source>
        <dbReference type="Proteomes" id="UP000078534"/>
    </source>
</evidence>
<gene>
    <name evidence="1" type="ORF">A6K24_11595</name>
</gene>
<dbReference type="InterPro" id="IPR014825">
    <property type="entry name" value="DNA_alkylation"/>
</dbReference>
<dbReference type="PANTHER" id="PTHR41291:SF1">
    <property type="entry name" value="DNA ALKYLATION REPAIR PROTEIN"/>
    <property type="match status" value="1"/>
</dbReference>
<sequence>MTYEEIMQKLEELGSEQTKQIYLNHGVKEPYFGVKIGDLKKLVKYVKKNHELALKLYDSGNHDAMYLAGFSINPKLISKETLQDWAKKAYWYMAAEYTVAQVTAESDYALELAREWMKSEDEMVAVCGWSTYSNYLSITPDEKLDIAEIKTLLNQVKNTVHEERNRVRYVMNGFVLSVGAYVTELCEEAKQVAEFIGKVHVDVGNTACKVPLASEYIKKIEMKNRVGMKRKTCIC</sequence>
<dbReference type="Proteomes" id="UP000078534">
    <property type="component" value="Unassembled WGS sequence"/>
</dbReference>
<dbReference type="PANTHER" id="PTHR41291">
    <property type="entry name" value="DNA ALKYLATION REPAIR PROTEIN"/>
    <property type="match status" value="1"/>
</dbReference>
<organism evidence="1 2">
    <name type="scientific">Metabacillus litoralis</name>
    <dbReference type="NCBI Taxonomy" id="152268"/>
    <lineage>
        <taxon>Bacteria</taxon>
        <taxon>Bacillati</taxon>
        <taxon>Bacillota</taxon>
        <taxon>Bacilli</taxon>
        <taxon>Bacillales</taxon>
        <taxon>Bacillaceae</taxon>
        <taxon>Metabacillus</taxon>
    </lineage>
</organism>
<comment type="caution">
    <text evidence="1">The sequence shown here is derived from an EMBL/GenBank/DDBJ whole genome shotgun (WGS) entry which is preliminary data.</text>
</comment>
<dbReference type="SUPFAM" id="SSF48371">
    <property type="entry name" value="ARM repeat"/>
    <property type="match status" value="1"/>
</dbReference>
<dbReference type="CDD" id="cd06561">
    <property type="entry name" value="AlkD_like"/>
    <property type="match status" value="1"/>
</dbReference>
<dbReference type="Pfam" id="PF08713">
    <property type="entry name" value="DNA_alkylation"/>
    <property type="match status" value="1"/>
</dbReference>